<evidence type="ECO:0000313" key="2">
    <source>
        <dbReference type="EMBL" id="SER20179.1"/>
    </source>
</evidence>
<dbReference type="SMART" id="SM00327">
    <property type="entry name" value="VWA"/>
    <property type="match status" value="1"/>
</dbReference>
<dbReference type="EMBL" id="FOFD01000004">
    <property type="protein sequence ID" value="SER20179.1"/>
    <property type="molecule type" value="Genomic_DNA"/>
</dbReference>
<dbReference type="InterPro" id="IPR051266">
    <property type="entry name" value="CLCR"/>
</dbReference>
<dbReference type="Gene3D" id="3.40.50.410">
    <property type="entry name" value="von Willebrand factor, type A domain"/>
    <property type="match status" value="1"/>
</dbReference>
<dbReference type="Pfam" id="PF00092">
    <property type="entry name" value="VWA"/>
    <property type="match status" value="1"/>
</dbReference>
<dbReference type="PROSITE" id="PS50234">
    <property type="entry name" value="VWFA"/>
    <property type="match status" value="1"/>
</dbReference>
<dbReference type="PANTHER" id="PTHR10579:SF43">
    <property type="entry name" value="ZINC FINGER (C3HC4-TYPE RING FINGER) FAMILY PROTEIN"/>
    <property type="match status" value="1"/>
</dbReference>
<gene>
    <name evidence="2" type="ORF">SAMN04489841_3261</name>
</gene>
<protein>
    <submittedName>
        <fullName evidence="2">Ca-activated chloride channel family protein</fullName>
    </submittedName>
</protein>
<evidence type="ECO:0000313" key="3">
    <source>
        <dbReference type="Proteomes" id="UP000199114"/>
    </source>
</evidence>
<organism evidence="2 3">
    <name type="scientific">Natrinema salaciae</name>
    <dbReference type="NCBI Taxonomy" id="1186196"/>
    <lineage>
        <taxon>Archaea</taxon>
        <taxon>Methanobacteriati</taxon>
        <taxon>Methanobacteriota</taxon>
        <taxon>Stenosarchaea group</taxon>
        <taxon>Halobacteria</taxon>
        <taxon>Halobacteriales</taxon>
        <taxon>Natrialbaceae</taxon>
        <taxon>Natrinema</taxon>
    </lineage>
</organism>
<evidence type="ECO:0000259" key="1">
    <source>
        <dbReference type="PROSITE" id="PS50234"/>
    </source>
</evidence>
<dbReference type="SUPFAM" id="SSF53300">
    <property type="entry name" value="vWA-like"/>
    <property type="match status" value="1"/>
</dbReference>
<accession>A0A1H9M9N4</accession>
<name>A0A1H9M9N4_9EURY</name>
<dbReference type="OrthoDB" id="33260at2157"/>
<dbReference type="InterPro" id="IPR002035">
    <property type="entry name" value="VWF_A"/>
</dbReference>
<keyword evidence="3" id="KW-1185">Reference proteome</keyword>
<dbReference type="PANTHER" id="PTHR10579">
    <property type="entry name" value="CALCIUM-ACTIVATED CHLORIDE CHANNEL REGULATOR"/>
    <property type="match status" value="1"/>
</dbReference>
<dbReference type="RefSeq" id="WP_090619086.1">
    <property type="nucleotide sequence ID" value="NZ_FOFD01000004.1"/>
</dbReference>
<sequence length="402" mass="44260">MTTDFSVELNRPYVPENGGGITCELTIEPGEDARDEPTERHIALCIDSSGSMSYKKMDQVRDATNLVFGLLNDQDYLSIVTFDTEVDVIMDATRWGDIDRSEAEGYLDEIETRGGTDIYAGLEEARKSLRGLDEGEGIAKRILLLSDGRDIRLEEPDFEPLAKATADGGTSIYSAGIGSNYDKGIIRTLGEHSQGQWAHVENPTDIRSFFGDVVQEASTVVANNPELVIDLEEGCEVGDVYRRLPQVQEVDVEYAAGSAIVGLPDLLDREKQQLVLTMDAPAGELGTTPAIADVELRAGSASATTDISVSYTDDEEKLATQNEDVTLTYRETDLRTRIAHADDDDELDEVKDLIDETEVITGETEITDALRENVTRIEEGDEEEVREIQENTTVVYDAGRFD</sequence>
<dbReference type="STRING" id="1186196.SAMN04489841_3261"/>
<proteinExistence type="predicted"/>
<feature type="domain" description="VWFA" evidence="1">
    <location>
        <begin position="41"/>
        <end position="217"/>
    </location>
</feature>
<dbReference type="AlphaFoldDB" id="A0A1H9M9N4"/>
<dbReference type="InterPro" id="IPR036465">
    <property type="entry name" value="vWFA_dom_sf"/>
</dbReference>
<dbReference type="Proteomes" id="UP000199114">
    <property type="component" value="Unassembled WGS sequence"/>
</dbReference>
<reference evidence="3" key="1">
    <citation type="submission" date="2016-10" db="EMBL/GenBank/DDBJ databases">
        <authorList>
            <person name="Varghese N."/>
            <person name="Submissions S."/>
        </authorList>
    </citation>
    <scope>NUCLEOTIDE SEQUENCE [LARGE SCALE GENOMIC DNA]</scope>
    <source>
        <strain evidence="3">DSM 25055</strain>
    </source>
</reference>